<dbReference type="GO" id="GO:0005840">
    <property type="term" value="C:ribosome"/>
    <property type="evidence" value="ECO:0007669"/>
    <property type="project" value="UniProtKB-KW"/>
</dbReference>
<dbReference type="Proteomes" id="UP001240643">
    <property type="component" value="Unassembled WGS sequence"/>
</dbReference>
<evidence type="ECO:0000256" key="6">
    <source>
        <dbReference type="SAM" id="Coils"/>
    </source>
</evidence>
<reference evidence="7" key="1">
    <citation type="submission" date="2023-07" db="EMBL/GenBank/DDBJ databases">
        <title>Genomic Encyclopedia of Type Strains, Phase IV (KMG-IV): sequencing the most valuable type-strain genomes for metagenomic binning, comparative biology and taxonomic classification.</title>
        <authorList>
            <person name="Goeker M."/>
        </authorList>
    </citation>
    <scope>NUCLEOTIDE SEQUENCE [LARGE SCALE GENOMIC DNA]</scope>
    <source>
        <strain evidence="7">DSM 21204</strain>
    </source>
</reference>
<keyword evidence="8" id="KW-1185">Reference proteome</keyword>
<evidence type="ECO:0000313" key="7">
    <source>
        <dbReference type="EMBL" id="MDQ0513668.1"/>
    </source>
</evidence>
<dbReference type="NCBIfam" id="TIGR00030">
    <property type="entry name" value="S21p"/>
    <property type="match status" value="1"/>
</dbReference>
<feature type="coiled-coil region" evidence="6">
    <location>
        <begin position="4"/>
        <end position="31"/>
    </location>
</feature>
<evidence type="ECO:0000313" key="8">
    <source>
        <dbReference type="Proteomes" id="UP001240643"/>
    </source>
</evidence>
<comment type="similarity">
    <text evidence="1 5">Belongs to the bacterial ribosomal protein bS21 family.</text>
</comment>
<dbReference type="InterPro" id="IPR001911">
    <property type="entry name" value="Ribosomal_bS21"/>
</dbReference>
<evidence type="ECO:0000256" key="2">
    <source>
        <dbReference type="ARBA" id="ARBA00022980"/>
    </source>
</evidence>
<organism evidence="7 8">
    <name type="scientific">Mycoplasmoides fastidiosum</name>
    <dbReference type="NCBI Taxonomy" id="92758"/>
    <lineage>
        <taxon>Bacteria</taxon>
        <taxon>Bacillati</taxon>
        <taxon>Mycoplasmatota</taxon>
        <taxon>Mycoplasmoidales</taxon>
        <taxon>Mycoplasmoidaceae</taxon>
        <taxon>Mycoplasmoides</taxon>
    </lineage>
</organism>
<evidence type="ECO:0000256" key="1">
    <source>
        <dbReference type="ARBA" id="ARBA00006640"/>
    </source>
</evidence>
<keyword evidence="6" id="KW-0175">Coiled coil</keyword>
<evidence type="ECO:0000256" key="5">
    <source>
        <dbReference type="HAMAP-Rule" id="MF_00358"/>
    </source>
</evidence>
<dbReference type="Pfam" id="PF01165">
    <property type="entry name" value="Ribosomal_S21"/>
    <property type="match status" value="1"/>
</dbReference>
<keyword evidence="2 5" id="KW-0689">Ribosomal protein</keyword>
<dbReference type="RefSeq" id="WP_256547638.1">
    <property type="nucleotide sequence ID" value="NZ_CP101809.1"/>
</dbReference>
<name>A0ABU0LY85_9BACT</name>
<evidence type="ECO:0000256" key="4">
    <source>
        <dbReference type="ARBA" id="ARBA00035135"/>
    </source>
</evidence>
<comment type="caution">
    <text evidence="7">The sequence shown here is derived from an EMBL/GenBank/DDBJ whole genome shotgun (WGS) entry which is preliminary data.</text>
</comment>
<dbReference type="HAMAP" id="MF_00358">
    <property type="entry name" value="Ribosomal_bS21"/>
    <property type="match status" value="1"/>
</dbReference>
<sequence length="56" mass="6757">MAKIKVVNNEIEQALKEFKRVSSEIRRTKKKYDFYLRPGLKAREKSKAAAKRRRKY</sequence>
<evidence type="ECO:0000256" key="3">
    <source>
        <dbReference type="ARBA" id="ARBA00023274"/>
    </source>
</evidence>
<dbReference type="EMBL" id="JAUSWO010000001">
    <property type="protein sequence ID" value="MDQ0513668.1"/>
    <property type="molecule type" value="Genomic_DNA"/>
</dbReference>
<accession>A0ABU0LY85</accession>
<keyword evidence="3 5" id="KW-0687">Ribonucleoprotein</keyword>
<protein>
    <recommendedName>
        <fullName evidence="4 5">Small ribosomal subunit protein bS21</fullName>
    </recommendedName>
</protein>
<gene>
    <name evidence="5" type="primary">rpsU</name>
    <name evidence="7" type="ORF">J2Z62_000106</name>
</gene>
<proteinExistence type="inferred from homology"/>